<sequence length="171" mass="19005">MDTRRETRGGPLHALQSFTVEAERYMEVTRRLAGLGHNDVHALSAVVEAADHGEIMTPGALRRRLVLSPAATTALVDRLVVHGLIRRERMTTDGRTVALLATDRARRIGRDMFVVLSDSIMERLQKYPADELERFVATIHELTDAARQAREQLENSSVPDAADLRDVVPSA</sequence>
<evidence type="ECO:0000313" key="2">
    <source>
        <dbReference type="EMBL" id="RMB61948.1"/>
    </source>
</evidence>
<keyword evidence="3" id="KW-1185">Reference proteome</keyword>
<dbReference type="OrthoDB" id="8966183at2"/>
<reference evidence="2 3" key="1">
    <citation type="submission" date="2018-10" db="EMBL/GenBank/DDBJ databases">
        <title>Tessaracoccus antarcticuss sp. nov., isolated from sediment.</title>
        <authorList>
            <person name="Zhou L.Y."/>
            <person name="Du Z.J."/>
        </authorList>
    </citation>
    <scope>NUCLEOTIDE SEQUENCE [LARGE SCALE GENOMIC DNA]</scope>
    <source>
        <strain evidence="2 3">JDX10</strain>
    </source>
</reference>
<dbReference type="Gene3D" id="1.10.10.10">
    <property type="entry name" value="Winged helix-like DNA-binding domain superfamily/Winged helix DNA-binding domain"/>
    <property type="match status" value="1"/>
</dbReference>
<dbReference type="InterPro" id="IPR000835">
    <property type="entry name" value="HTH_MarR-typ"/>
</dbReference>
<dbReference type="GO" id="GO:0003700">
    <property type="term" value="F:DNA-binding transcription factor activity"/>
    <property type="evidence" value="ECO:0007669"/>
    <property type="project" value="InterPro"/>
</dbReference>
<dbReference type="AlphaFoldDB" id="A0A3M0GC57"/>
<dbReference type="PANTHER" id="PTHR33164:SF106">
    <property type="entry name" value="TRANSCRIPTIONAL REGULATORY PROTEIN"/>
    <property type="match status" value="1"/>
</dbReference>
<dbReference type="Pfam" id="PF12802">
    <property type="entry name" value="MarR_2"/>
    <property type="match status" value="1"/>
</dbReference>
<dbReference type="Proteomes" id="UP000275256">
    <property type="component" value="Unassembled WGS sequence"/>
</dbReference>
<comment type="caution">
    <text evidence="2">The sequence shown here is derived from an EMBL/GenBank/DDBJ whole genome shotgun (WGS) entry which is preliminary data.</text>
</comment>
<accession>A0A3M0GC57</accession>
<dbReference type="SUPFAM" id="SSF46785">
    <property type="entry name" value="Winged helix' DNA-binding domain"/>
    <property type="match status" value="1"/>
</dbReference>
<organism evidence="2 3">
    <name type="scientific">Tessaracoccus antarcticus</name>
    <dbReference type="NCBI Taxonomy" id="2479848"/>
    <lineage>
        <taxon>Bacteria</taxon>
        <taxon>Bacillati</taxon>
        <taxon>Actinomycetota</taxon>
        <taxon>Actinomycetes</taxon>
        <taxon>Propionibacteriales</taxon>
        <taxon>Propionibacteriaceae</taxon>
        <taxon>Tessaracoccus</taxon>
    </lineage>
</organism>
<name>A0A3M0GC57_9ACTN</name>
<dbReference type="SMART" id="SM00347">
    <property type="entry name" value="HTH_MARR"/>
    <property type="match status" value="1"/>
</dbReference>
<feature type="domain" description="HTH marR-type" evidence="1">
    <location>
        <begin position="1"/>
        <end position="144"/>
    </location>
</feature>
<dbReference type="PANTHER" id="PTHR33164">
    <property type="entry name" value="TRANSCRIPTIONAL REGULATOR, MARR FAMILY"/>
    <property type="match status" value="1"/>
</dbReference>
<evidence type="ECO:0000313" key="3">
    <source>
        <dbReference type="Proteomes" id="UP000275256"/>
    </source>
</evidence>
<dbReference type="InterPro" id="IPR039422">
    <property type="entry name" value="MarR/SlyA-like"/>
</dbReference>
<proteinExistence type="predicted"/>
<dbReference type="RefSeq" id="WP_121900496.1">
    <property type="nucleotide sequence ID" value="NZ_REFW01000001.1"/>
</dbReference>
<dbReference type="PROSITE" id="PS50995">
    <property type="entry name" value="HTH_MARR_2"/>
    <property type="match status" value="1"/>
</dbReference>
<dbReference type="GO" id="GO:0006950">
    <property type="term" value="P:response to stress"/>
    <property type="evidence" value="ECO:0007669"/>
    <property type="project" value="TreeGrafter"/>
</dbReference>
<dbReference type="InterPro" id="IPR036388">
    <property type="entry name" value="WH-like_DNA-bd_sf"/>
</dbReference>
<protein>
    <submittedName>
        <fullName evidence="2">MarR family transcriptional regulator</fullName>
    </submittedName>
</protein>
<evidence type="ECO:0000259" key="1">
    <source>
        <dbReference type="PROSITE" id="PS50995"/>
    </source>
</evidence>
<dbReference type="EMBL" id="REFW01000001">
    <property type="protein sequence ID" value="RMB61948.1"/>
    <property type="molecule type" value="Genomic_DNA"/>
</dbReference>
<gene>
    <name evidence="2" type="ORF">EAX62_04995</name>
</gene>
<dbReference type="InterPro" id="IPR036390">
    <property type="entry name" value="WH_DNA-bd_sf"/>
</dbReference>